<dbReference type="EMBL" id="SORO01000001">
    <property type="protein sequence ID" value="TDY72025.1"/>
    <property type="molecule type" value="Genomic_DNA"/>
</dbReference>
<reference evidence="1 2" key="1">
    <citation type="submission" date="2019-03" db="EMBL/GenBank/DDBJ databases">
        <title>Genomic Encyclopedia of Archaeal and Bacterial Type Strains, Phase II (KMG-II): from individual species to whole genera.</title>
        <authorList>
            <person name="Goeker M."/>
        </authorList>
    </citation>
    <scope>NUCLEOTIDE SEQUENCE [LARGE SCALE GENOMIC DNA]</scope>
    <source>
        <strain evidence="1 2">DSM 21537</strain>
    </source>
</reference>
<evidence type="ECO:0008006" key="3">
    <source>
        <dbReference type="Google" id="ProtNLM"/>
    </source>
</evidence>
<protein>
    <recommendedName>
        <fullName evidence="3">Antibiotic biosynthesis monooxygenase</fullName>
    </recommendedName>
</protein>
<accession>A0A4R8MYA8</accession>
<dbReference type="STRING" id="1193051.LEP1GSC017_2953"/>
<dbReference type="InterPro" id="IPR011008">
    <property type="entry name" value="Dimeric_a/b-barrel"/>
</dbReference>
<sequence>MNQILIDRFQLPIESKETFLERVKINRDFIKTLEGFCEDHAFIREENGKIQFVTIAIWKDKHSLEKAKEMVFLEYKKQGFIMPDFLKANLIQIERDIYERLP</sequence>
<dbReference type="SUPFAM" id="SSF54909">
    <property type="entry name" value="Dimeric alpha+beta barrel"/>
    <property type="match status" value="1"/>
</dbReference>
<dbReference type="RefSeq" id="WP_004789045.1">
    <property type="nucleotide sequence ID" value="NZ_SORO01000001.1"/>
</dbReference>
<organism evidence="1 2">
    <name type="scientific">Leptospira meyeri</name>
    <dbReference type="NCBI Taxonomy" id="29508"/>
    <lineage>
        <taxon>Bacteria</taxon>
        <taxon>Pseudomonadati</taxon>
        <taxon>Spirochaetota</taxon>
        <taxon>Spirochaetia</taxon>
        <taxon>Leptospirales</taxon>
        <taxon>Leptospiraceae</taxon>
        <taxon>Leptospira</taxon>
    </lineage>
</organism>
<name>A0A4R8MYA8_LEPME</name>
<dbReference type="Proteomes" id="UP000294684">
    <property type="component" value="Unassembled WGS sequence"/>
</dbReference>
<dbReference type="GeneID" id="79826342"/>
<dbReference type="AlphaFoldDB" id="A0A4R8MYA8"/>
<comment type="caution">
    <text evidence="1">The sequence shown here is derived from an EMBL/GenBank/DDBJ whole genome shotgun (WGS) entry which is preliminary data.</text>
</comment>
<keyword evidence="2" id="KW-1185">Reference proteome</keyword>
<proteinExistence type="predicted"/>
<evidence type="ECO:0000313" key="2">
    <source>
        <dbReference type="Proteomes" id="UP000294684"/>
    </source>
</evidence>
<dbReference type="Gene3D" id="3.30.70.100">
    <property type="match status" value="1"/>
</dbReference>
<gene>
    <name evidence="1" type="ORF">CLV96_1004</name>
</gene>
<dbReference type="OrthoDB" id="334349at2"/>
<evidence type="ECO:0000313" key="1">
    <source>
        <dbReference type="EMBL" id="TDY72025.1"/>
    </source>
</evidence>